<dbReference type="AlphaFoldDB" id="M2R9V5"/>
<protein>
    <submittedName>
        <fullName evidence="2">Uncharacterized protein</fullName>
    </submittedName>
</protein>
<name>M2R9V5_CERS8</name>
<evidence type="ECO:0000256" key="1">
    <source>
        <dbReference type="SAM" id="MobiDB-lite"/>
    </source>
</evidence>
<organism evidence="2 3">
    <name type="scientific">Ceriporiopsis subvermispora (strain B)</name>
    <name type="common">White-rot fungus</name>
    <name type="synonym">Gelatoporia subvermispora</name>
    <dbReference type="NCBI Taxonomy" id="914234"/>
    <lineage>
        <taxon>Eukaryota</taxon>
        <taxon>Fungi</taxon>
        <taxon>Dikarya</taxon>
        <taxon>Basidiomycota</taxon>
        <taxon>Agaricomycotina</taxon>
        <taxon>Agaricomycetes</taxon>
        <taxon>Polyporales</taxon>
        <taxon>Gelatoporiaceae</taxon>
        <taxon>Gelatoporia</taxon>
    </lineage>
</organism>
<sequence>MARSSSSSNGSGKGLHVFTVGKSKASPPKVTRVGGKLQLRQRKDSAAASTSQEAASERLTINLSELRRRARSDSQSSVSSVETIRASSSSGDSGGSDAEGDMSAVVSSPATPATTPPGSPRAGPSSTSSVRATTPAPSGIRAKRTFTRTKSFSSITFPTGDDADAAVSSMPTTRPEHVEEDWSLLSHPRTVAASIDDRGEGSSTGRARSPLADLADTLASSLLFGGAEDERAQDDAGAAAEDAPPADWEMTIYAMRTHTALWDLPDDRVCVWHGVLMVMDPAPLDQIRERYAPLRDERIQFWASHGSGIVDSPYGAPWRIEYRGARITPGAVGEKIKLDQGVHAETAGWTYTPPAWQLNFWVPIPVKVLGGREHKVFKVRAGVKVVLPGEKERALMSPEVEVSLEHLRMERFTGRPLAISIHNRGIAPL</sequence>
<feature type="compositionally biased region" description="Low complexity" evidence="1">
    <location>
        <begin position="1"/>
        <end position="10"/>
    </location>
</feature>
<dbReference type="Proteomes" id="UP000016930">
    <property type="component" value="Unassembled WGS sequence"/>
</dbReference>
<feature type="compositionally biased region" description="Low complexity" evidence="1">
    <location>
        <begin position="101"/>
        <end position="113"/>
    </location>
</feature>
<feature type="compositionally biased region" description="Low complexity" evidence="1">
    <location>
        <begin position="73"/>
        <end position="91"/>
    </location>
</feature>
<feature type="region of interest" description="Disordered" evidence="1">
    <location>
        <begin position="1"/>
        <end position="180"/>
    </location>
</feature>
<dbReference type="HOGENOM" id="CLU_639343_0_0_1"/>
<feature type="compositionally biased region" description="Polar residues" evidence="1">
    <location>
        <begin position="148"/>
        <end position="157"/>
    </location>
</feature>
<gene>
    <name evidence="2" type="ORF">CERSUDRAFT_109824</name>
</gene>
<accession>M2R9V5</accession>
<evidence type="ECO:0000313" key="2">
    <source>
        <dbReference type="EMBL" id="EMD41205.1"/>
    </source>
</evidence>
<proteinExistence type="predicted"/>
<evidence type="ECO:0000313" key="3">
    <source>
        <dbReference type="Proteomes" id="UP000016930"/>
    </source>
</evidence>
<dbReference type="EMBL" id="KB445791">
    <property type="protein sequence ID" value="EMD41205.1"/>
    <property type="molecule type" value="Genomic_DNA"/>
</dbReference>
<keyword evidence="3" id="KW-1185">Reference proteome</keyword>
<feature type="compositionally biased region" description="Low complexity" evidence="1">
    <location>
        <begin position="120"/>
        <end position="130"/>
    </location>
</feature>
<reference evidence="2 3" key="1">
    <citation type="journal article" date="2012" name="Proc. Natl. Acad. Sci. U.S.A.">
        <title>Comparative genomics of Ceriporiopsis subvermispora and Phanerochaete chrysosporium provide insight into selective ligninolysis.</title>
        <authorList>
            <person name="Fernandez-Fueyo E."/>
            <person name="Ruiz-Duenas F.J."/>
            <person name="Ferreira P."/>
            <person name="Floudas D."/>
            <person name="Hibbett D.S."/>
            <person name="Canessa P."/>
            <person name="Larrondo L.F."/>
            <person name="James T.Y."/>
            <person name="Seelenfreund D."/>
            <person name="Lobos S."/>
            <person name="Polanco R."/>
            <person name="Tello M."/>
            <person name="Honda Y."/>
            <person name="Watanabe T."/>
            <person name="Watanabe T."/>
            <person name="Ryu J.S."/>
            <person name="Kubicek C.P."/>
            <person name="Schmoll M."/>
            <person name="Gaskell J."/>
            <person name="Hammel K.E."/>
            <person name="St John F.J."/>
            <person name="Vanden Wymelenberg A."/>
            <person name="Sabat G."/>
            <person name="Splinter BonDurant S."/>
            <person name="Syed K."/>
            <person name="Yadav J.S."/>
            <person name="Doddapaneni H."/>
            <person name="Subramanian V."/>
            <person name="Lavin J.L."/>
            <person name="Oguiza J.A."/>
            <person name="Perez G."/>
            <person name="Pisabarro A.G."/>
            <person name="Ramirez L."/>
            <person name="Santoyo F."/>
            <person name="Master E."/>
            <person name="Coutinho P.M."/>
            <person name="Henrissat B."/>
            <person name="Lombard V."/>
            <person name="Magnuson J.K."/>
            <person name="Kuees U."/>
            <person name="Hori C."/>
            <person name="Igarashi K."/>
            <person name="Samejima M."/>
            <person name="Held B.W."/>
            <person name="Barry K.W."/>
            <person name="LaButti K.M."/>
            <person name="Lapidus A."/>
            <person name="Lindquist E.A."/>
            <person name="Lucas S.M."/>
            <person name="Riley R."/>
            <person name="Salamov A.A."/>
            <person name="Hoffmeister D."/>
            <person name="Schwenk D."/>
            <person name="Hadar Y."/>
            <person name="Yarden O."/>
            <person name="de Vries R.P."/>
            <person name="Wiebenga A."/>
            <person name="Stenlid J."/>
            <person name="Eastwood D."/>
            <person name="Grigoriev I.V."/>
            <person name="Berka R.M."/>
            <person name="Blanchette R.A."/>
            <person name="Kersten P."/>
            <person name="Martinez A.T."/>
            <person name="Vicuna R."/>
            <person name="Cullen D."/>
        </authorList>
    </citation>
    <scope>NUCLEOTIDE SEQUENCE [LARGE SCALE GENOMIC DNA]</scope>
    <source>
        <strain evidence="2 3">B</strain>
    </source>
</reference>
<dbReference type="OrthoDB" id="3059771at2759"/>